<dbReference type="InterPro" id="IPR009078">
    <property type="entry name" value="Ferritin-like_SF"/>
</dbReference>
<dbReference type="PANTHER" id="PTHR23409:SF18">
    <property type="entry name" value="RIBONUCLEOSIDE-DIPHOSPHATE REDUCTASE SUBUNIT M2"/>
    <property type="match status" value="1"/>
</dbReference>
<dbReference type="NCBIfam" id="NF006576">
    <property type="entry name" value="PRK09101.1"/>
    <property type="match status" value="1"/>
</dbReference>
<dbReference type="PANTHER" id="PTHR23409">
    <property type="entry name" value="RIBONUCLEOSIDE-DIPHOSPHATE REDUCTASE SMALL CHAIN"/>
    <property type="match status" value="1"/>
</dbReference>
<evidence type="ECO:0000313" key="2">
    <source>
        <dbReference type="EMBL" id="SVB01770.1"/>
    </source>
</evidence>
<evidence type="ECO:0000256" key="1">
    <source>
        <dbReference type="ARBA" id="ARBA00009303"/>
    </source>
</evidence>
<protein>
    <submittedName>
        <fullName evidence="2">Uncharacterized protein</fullName>
    </submittedName>
</protein>
<dbReference type="InterPro" id="IPR030475">
    <property type="entry name" value="RNR_small_AS"/>
</dbReference>
<dbReference type="Pfam" id="PF00268">
    <property type="entry name" value="Ribonuc_red_sm"/>
    <property type="match status" value="1"/>
</dbReference>
<name>A0A382AJM4_9ZZZZ</name>
<dbReference type="AlphaFoldDB" id="A0A382AJM4"/>
<sequence length="375" mass="43450">MTILNVKNDKYHTEANAFLDGDLGFQRFDSIKYRNLDKLTDRQLGFFWRPEEVDCNKDFTDFKNLTEHEQHIFTSNLKRQILLDSVQGRAPIEVFGPLTSLPELENWLLTWTFSETIHSRSYTHIIRNIYANPTIIFDEISDSNEIIECANDITKYYDDLNEYSMHYQLLGAGTHTINGKKITIDKYELKKKIWLCMNSINILEGIRFYVSFACSWAFAELKKMEGNAKIIKFIARDENLHLASTQYLLTKVLTKEDKDFKKIAEECKQEVSDMFVSAVDQEKQWADYLFKDGSMIGLNAQLLCDYIEWICCKRMVSLGMKCPYTTPQANPLPWTQKWISGKEVQVAPQETEISSYVVGGVKKDVSEDTFTGLSL</sequence>
<accession>A0A382AJM4</accession>
<dbReference type="GO" id="GO:0009263">
    <property type="term" value="P:deoxyribonucleotide biosynthetic process"/>
    <property type="evidence" value="ECO:0007669"/>
    <property type="project" value="InterPro"/>
</dbReference>
<gene>
    <name evidence="2" type="ORF">METZ01_LOCUS154624</name>
</gene>
<dbReference type="CDD" id="cd01049">
    <property type="entry name" value="RNRR2"/>
    <property type="match status" value="1"/>
</dbReference>
<dbReference type="GO" id="GO:0016491">
    <property type="term" value="F:oxidoreductase activity"/>
    <property type="evidence" value="ECO:0007669"/>
    <property type="project" value="InterPro"/>
</dbReference>
<proteinExistence type="inferred from homology"/>
<dbReference type="Gene3D" id="1.10.620.20">
    <property type="entry name" value="Ribonucleotide Reductase, subunit A"/>
    <property type="match status" value="1"/>
</dbReference>
<dbReference type="SUPFAM" id="SSF47240">
    <property type="entry name" value="Ferritin-like"/>
    <property type="match status" value="1"/>
</dbReference>
<dbReference type="InterPro" id="IPR033909">
    <property type="entry name" value="RNR_small"/>
</dbReference>
<comment type="similarity">
    <text evidence="1">Belongs to the ribonucleoside diphosphate reductase small chain family.</text>
</comment>
<dbReference type="InterPro" id="IPR012348">
    <property type="entry name" value="RNR-like"/>
</dbReference>
<reference evidence="2" key="1">
    <citation type="submission" date="2018-05" db="EMBL/GenBank/DDBJ databases">
        <authorList>
            <person name="Lanie J.A."/>
            <person name="Ng W.-L."/>
            <person name="Kazmierczak K.M."/>
            <person name="Andrzejewski T.M."/>
            <person name="Davidsen T.M."/>
            <person name="Wayne K.J."/>
            <person name="Tettelin H."/>
            <person name="Glass J.I."/>
            <person name="Rusch D."/>
            <person name="Podicherti R."/>
            <person name="Tsui H.-C.T."/>
            <person name="Winkler M.E."/>
        </authorList>
    </citation>
    <scope>NUCLEOTIDE SEQUENCE</scope>
</reference>
<organism evidence="2">
    <name type="scientific">marine metagenome</name>
    <dbReference type="NCBI Taxonomy" id="408172"/>
    <lineage>
        <taxon>unclassified sequences</taxon>
        <taxon>metagenomes</taxon>
        <taxon>ecological metagenomes</taxon>
    </lineage>
</organism>
<dbReference type="InterPro" id="IPR000358">
    <property type="entry name" value="RNR_small_fam"/>
</dbReference>
<dbReference type="EMBL" id="UINC01025700">
    <property type="protein sequence ID" value="SVB01770.1"/>
    <property type="molecule type" value="Genomic_DNA"/>
</dbReference>
<dbReference type="PROSITE" id="PS00368">
    <property type="entry name" value="RIBORED_SMALL"/>
    <property type="match status" value="1"/>
</dbReference>